<sequence>MEPTPTKAEGPPPAYGHAANHQPPTYATTATPRGSSAADRTQRRPSRPMTAAQREKLLMQFAEERSMANDYWGGQKGSCEFAPNDPFKPFRWMKRKLSGQKGPSSSSITGENGERTWAVDGEIAKGDVDCSRLA</sequence>
<name>A0A9P4MA92_9PEZI</name>
<dbReference type="EMBL" id="ML978122">
    <property type="protein sequence ID" value="KAF2103451.1"/>
    <property type="molecule type" value="Genomic_DNA"/>
</dbReference>
<feature type="compositionally biased region" description="Polar residues" evidence="1">
    <location>
        <begin position="101"/>
        <end position="110"/>
    </location>
</feature>
<feature type="region of interest" description="Disordered" evidence="1">
    <location>
        <begin position="96"/>
        <end position="120"/>
    </location>
</feature>
<organism evidence="2 3">
    <name type="scientific">Rhizodiscina lignyota</name>
    <dbReference type="NCBI Taxonomy" id="1504668"/>
    <lineage>
        <taxon>Eukaryota</taxon>
        <taxon>Fungi</taxon>
        <taxon>Dikarya</taxon>
        <taxon>Ascomycota</taxon>
        <taxon>Pezizomycotina</taxon>
        <taxon>Dothideomycetes</taxon>
        <taxon>Pleosporomycetidae</taxon>
        <taxon>Aulographales</taxon>
        <taxon>Rhizodiscinaceae</taxon>
        <taxon>Rhizodiscina</taxon>
    </lineage>
</organism>
<protein>
    <submittedName>
        <fullName evidence="2">Uncharacterized protein</fullName>
    </submittedName>
</protein>
<feature type="compositionally biased region" description="Polar residues" evidence="1">
    <location>
        <begin position="22"/>
        <end position="34"/>
    </location>
</feature>
<reference evidence="2" key="1">
    <citation type="journal article" date="2020" name="Stud. Mycol.">
        <title>101 Dothideomycetes genomes: a test case for predicting lifestyles and emergence of pathogens.</title>
        <authorList>
            <person name="Haridas S."/>
            <person name="Albert R."/>
            <person name="Binder M."/>
            <person name="Bloem J."/>
            <person name="Labutti K."/>
            <person name="Salamov A."/>
            <person name="Andreopoulos B."/>
            <person name="Baker S."/>
            <person name="Barry K."/>
            <person name="Bills G."/>
            <person name="Bluhm B."/>
            <person name="Cannon C."/>
            <person name="Castanera R."/>
            <person name="Culley D."/>
            <person name="Daum C."/>
            <person name="Ezra D."/>
            <person name="Gonzalez J."/>
            <person name="Henrissat B."/>
            <person name="Kuo A."/>
            <person name="Liang C."/>
            <person name="Lipzen A."/>
            <person name="Lutzoni F."/>
            <person name="Magnuson J."/>
            <person name="Mondo S."/>
            <person name="Nolan M."/>
            <person name="Ohm R."/>
            <person name="Pangilinan J."/>
            <person name="Park H.-J."/>
            <person name="Ramirez L."/>
            <person name="Alfaro M."/>
            <person name="Sun H."/>
            <person name="Tritt A."/>
            <person name="Yoshinaga Y."/>
            <person name="Zwiers L.-H."/>
            <person name="Turgeon B."/>
            <person name="Goodwin S."/>
            <person name="Spatafora J."/>
            <person name="Crous P."/>
            <person name="Grigoriev I."/>
        </authorList>
    </citation>
    <scope>NUCLEOTIDE SEQUENCE</scope>
    <source>
        <strain evidence="2">CBS 133067</strain>
    </source>
</reference>
<evidence type="ECO:0000256" key="1">
    <source>
        <dbReference type="SAM" id="MobiDB-lite"/>
    </source>
</evidence>
<proteinExistence type="predicted"/>
<gene>
    <name evidence="2" type="ORF">NA57DRAFT_72427</name>
</gene>
<evidence type="ECO:0000313" key="3">
    <source>
        <dbReference type="Proteomes" id="UP000799772"/>
    </source>
</evidence>
<comment type="caution">
    <text evidence="2">The sequence shown here is derived from an EMBL/GenBank/DDBJ whole genome shotgun (WGS) entry which is preliminary data.</text>
</comment>
<dbReference type="Proteomes" id="UP000799772">
    <property type="component" value="Unassembled WGS sequence"/>
</dbReference>
<evidence type="ECO:0000313" key="2">
    <source>
        <dbReference type="EMBL" id="KAF2103451.1"/>
    </source>
</evidence>
<dbReference type="AlphaFoldDB" id="A0A9P4MA92"/>
<dbReference type="OrthoDB" id="4223950at2759"/>
<accession>A0A9P4MA92</accession>
<keyword evidence="3" id="KW-1185">Reference proteome</keyword>
<feature type="region of interest" description="Disordered" evidence="1">
    <location>
        <begin position="1"/>
        <end position="51"/>
    </location>
</feature>